<dbReference type="AlphaFoldDB" id="A0A811MTW3"/>
<keyword evidence="2" id="KW-1185">Reference proteome</keyword>
<gene>
    <name evidence="1" type="ORF">NCGR_LOCUS10261</name>
</gene>
<proteinExistence type="predicted"/>
<accession>A0A811MTW3</accession>
<dbReference type="Proteomes" id="UP000604825">
    <property type="component" value="Unassembled WGS sequence"/>
</dbReference>
<reference evidence="1" key="1">
    <citation type="submission" date="2020-10" db="EMBL/GenBank/DDBJ databases">
        <authorList>
            <person name="Han B."/>
            <person name="Lu T."/>
            <person name="Zhao Q."/>
            <person name="Huang X."/>
            <person name="Zhao Y."/>
        </authorList>
    </citation>
    <scope>NUCLEOTIDE SEQUENCE</scope>
</reference>
<comment type="caution">
    <text evidence="1">The sequence shown here is derived from an EMBL/GenBank/DDBJ whole genome shotgun (WGS) entry which is preliminary data.</text>
</comment>
<organism evidence="1 2">
    <name type="scientific">Miscanthus lutarioriparius</name>
    <dbReference type="NCBI Taxonomy" id="422564"/>
    <lineage>
        <taxon>Eukaryota</taxon>
        <taxon>Viridiplantae</taxon>
        <taxon>Streptophyta</taxon>
        <taxon>Embryophyta</taxon>
        <taxon>Tracheophyta</taxon>
        <taxon>Spermatophyta</taxon>
        <taxon>Magnoliopsida</taxon>
        <taxon>Liliopsida</taxon>
        <taxon>Poales</taxon>
        <taxon>Poaceae</taxon>
        <taxon>PACMAD clade</taxon>
        <taxon>Panicoideae</taxon>
        <taxon>Andropogonodae</taxon>
        <taxon>Andropogoneae</taxon>
        <taxon>Saccharinae</taxon>
        <taxon>Miscanthus</taxon>
    </lineage>
</organism>
<name>A0A811MTW3_9POAL</name>
<protein>
    <submittedName>
        <fullName evidence="1">Uncharacterized protein</fullName>
    </submittedName>
</protein>
<evidence type="ECO:0000313" key="2">
    <source>
        <dbReference type="Proteomes" id="UP000604825"/>
    </source>
</evidence>
<dbReference type="EMBL" id="CAJGYO010000002">
    <property type="protein sequence ID" value="CAD6214976.1"/>
    <property type="molecule type" value="Genomic_DNA"/>
</dbReference>
<sequence>MAARRSMTSPIRACFRMVASCVAGSRTHSSMARLWLPLSSATMRRTRSWLNTARYSWLIAARCARMLITLRAVAPEPLERLVEVDRVLPWPRWHQRHPRMLAGTTERSLFLASPSQRPSFDFVLACVVNRGWLAPLTHTITMGFWSFWQSSVATVTMVCCKCILVQLCGYAQPTETASPMPGIVGWLYKLEVSDLSLPAAIVKRVREKNIG</sequence>
<evidence type="ECO:0000313" key="1">
    <source>
        <dbReference type="EMBL" id="CAD6214976.1"/>
    </source>
</evidence>